<comment type="caution">
    <text evidence="1">The sequence shown here is derived from an EMBL/GenBank/DDBJ whole genome shotgun (WGS) entry which is preliminary data.</text>
</comment>
<reference evidence="1 2" key="1">
    <citation type="submission" date="2020-08" db="EMBL/GenBank/DDBJ databases">
        <title>Genomic Encyclopedia of Type Strains, Phase IV (KMG-IV): sequencing the most valuable type-strain genomes for metagenomic binning, comparative biology and taxonomic classification.</title>
        <authorList>
            <person name="Goeker M."/>
        </authorList>
    </citation>
    <scope>NUCLEOTIDE SEQUENCE [LARGE SCALE GENOMIC DNA]</scope>
    <source>
        <strain evidence="1 2">DSM 26723</strain>
    </source>
</reference>
<evidence type="ECO:0000313" key="2">
    <source>
        <dbReference type="Proteomes" id="UP000588068"/>
    </source>
</evidence>
<dbReference type="AlphaFoldDB" id="A0A841HMF1"/>
<evidence type="ECO:0000313" key="1">
    <source>
        <dbReference type="EMBL" id="MBB6093923.1"/>
    </source>
</evidence>
<accession>A0A841HMF1</accession>
<dbReference type="EMBL" id="JACHHZ010000003">
    <property type="protein sequence ID" value="MBB6093923.1"/>
    <property type="molecule type" value="Genomic_DNA"/>
</dbReference>
<dbReference type="RefSeq" id="WP_184332735.1">
    <property type="nucleotide sequence ID" value="NZ_JACHHZ010000003.1"/>
</dbReference>
<dbReference type="Proteomes" id="UP000588068">
    <property type="component" value="Unassembled WGS sequence"/>
</dbReference>
<proteinExistence type="predicted"/>
<organism evidence="1 2">
    <name type="scientific">Povalibacter uvarum</name>
    <dbReference type="NCBI Taxonomy" id="732238"/>
    <lineage>
        <taxon>Bacteria</taxon>
        <taxon>Pseudomonadati</taxon>
        <taxon>Pseudomonadota</taxon>
        <taxon>Gammaproteobacteria</taxon>
        <taxon>Steroidobacterales</taxon>
        <taxon>Steroidobacteraceae</taxon>
        <taxon>Povalibacter</taxon>
    </lineage>
</organism>
<gene>
    <name evidence="1" type="ORF">HNQ60_002804</name>
</gene>
<protein>
    <submittedName>
        <fullName evidence="1">Uncharacterized protein</fullName>
    </submittedName>
</protein>
<sequence>MFALTEFSRRTQQTLCLLMSAVIVAFQLAAAVYPAHMASNPGYSVTVTQIQ</sequence>
<keyword evidence="2" id="KW-1185">Reference proteome</keyword>
<name>A0A841HMF1_9GAMM</name>